<reference evidence="1" key="2">
    <citation type="submission" date="2012-12" db="EMBL/GenBank/DDBJ databases">
        <authorList>
            <consortium name="WormBase Consortium"/>
            <person name="Ghedin E."/>
            <person name="Paulini M."/>
        </authorList>
    </citation>
    <scope>NUCLEOTIDE SEQUENCE</scope>
    <source>
        <strain evidence="1">FR3</strain>
    </source>
</reference>
<gene>
    <name evidence="1" type="primary">Bm14122</name>
    <name evidence="1" type="ORF">BM_Bm14122</name>
</gene>
<dbReference type="EMBL" id="LN856490">
    <property type="protein sequence ID" value="CDQ05460.1"/>
    <property type="molecule type" value="Genomic_DNA"/>
</dbReference>
<protein>
    <submittedName>
        <fullName evidence="1">Bm14122</fullName>
    </submittedName>
</protein>
<organism evidence="1">
    <name type="scientific">Brugia malayi</name>
    <name type="common">Filarial nematode worm</name>
    <dbReference type="NCBI Taxonomy" id="6279"/>
    <lineage>
        <taxon>Eukaryota</taxon>
        <taxon>Metazoa</taxon>
        <taxon>Ecdysozoa</taxon>
        <taxon>Nematoda</taxon>
        <taxon>Chromadorea</taxon>
        <taxon>Rhabditida</taxon>
        <taxon>Spirurina</taxon>
        <taxon>Spiruromorpha</taxon>
        <taxon>Filarioidea</taxon>
        <taxon>Onchocercidae</taxon>
        <taxon>Brugia</taxon>
    </lineage>
</organism>
<proteinExistence type="predicted"/>
<sequence>MNHSRHTEKKSNCCESDDIYICLFGELFHILNFRTTKGSNGGRVPVESLLSR</sequence>
<dbReference type="AlphaFoldDB" id="A0A1I9G818"/>
<name>A0A1I9G818_BRUMA</name>
<evidence type="ECO:0000313" key="1">
    <source>
        <dbReference type="EMBL" id="CDQ05460.1"/>
    </source>
</evidence>
<accession>A0A1I9G818</accession>
<reference evidence="1" key="1">
    <citation type="journal article" date="2007" name="Science">
        <title>Draft genome of the filarial nematode parasite Brugia malayi.</title>
        <authorList>
            <person name="Ghedin E."/>
            <person name="Wang S."/>
            <person name="Spiro D."/>
            <person name="Caler E."/>
            <person name="Zhao Q."/>
            <person name="Crabtree J."/>
            <person name="Allen J.E."/>
            <person name="Delcher A.L."/>
            <person name="Guiliano D.B."/>
            <person name="Miranda-Saavedra D."/>
            <person name="Angiuoli S.V."/>
            <person name="Creasy T."/>
            <person name="Amedeo P."/>
            <person name="Haas B."/>
            <person name="El-Sayed N.M."/>
            <person name="Wortman J.R."/>
            <person name="Feldblyum T."/>
            <person name="Tallon L."/>
            <person name="Schatz M."/>
            <person name="Shumway M."/>
            <person name="Koo H."/>
            <person name="Salzberg S.L."/>
            <person name="Schobel S."/>
            <person name="Pertea M."/>
            <person name="Pop M."/>
            <person name="White O."/>
            <person name="Barton G.J."/>
            <person name="Carlow C.K."/>
            <person name="Crawford M.J."/>
            <person name="Daub J."/>
            <person name="Dimmic M.W."/>
            <person name="Estes C.F."/>
            <person name="Foster J.M."/>
            <person name="Ganatra M."/>
            <person name="Gregory W.F."/>
            <person name="Johnson N.M."/>
            <person name="Jin J."/>
            <person name="Komuniecki R."/>
            <person name="Korf I."/>
            <person name="Kumar S."/>
            <person name="Laney S."/>
            <person name="Li B.W."/>
            <person name="Li W."/>
            <person name="Lindblom T.H."/>
            <person name="Lustigman S."/>
            <person name="Ma D."/>
            <person name="Maina C.V."/>
            <person name="Martin D.M."/>
            <person name="McCarter J.P."/>
            <person name="McReynolds L."/>
            <person name="Mitreva M."/>
            <person name="Nutman T.B."/>
            <person name="Parkinson J."/>
            <person name="Peregrin-Alvarez J.M."/>
            <person name="Poole C."/>
            <person name="Ren Q."/>
            <person name="Saunders L."/>
            <person name="Sluder A.E."/>
            <person name="Smith K."/>
            <person name="Stanke M."/>
            <person name="Unnasch T.R."/>
            <person name="Ware J."/>
            <person name="Wei A.D."/>
            <person name="Weil G."/>
            <person name="Williams D.J."/>
            <person name="Zhang Y."/>
            <person name="Williams S.A."/>
            <person name="Fraser-Liggett C."/>
            <person name="Slatko B."/>
            <person name="Blaxter M.L."/>
            <person name="Scott A.L."/>
        </authorList>
    </citation>
    <scope>NUCLEOTIDE SEQUENCE</scope>
    <source>
        <strain evidence="1">FR3</strain>
    </source>
</reference>